<keyword evidence="1" id="KW-1133">Transmembrane helix</keyword>
<keyword evidence="1" id="KW-0472">Membrane</keyword>
<gene>
    <name evidence="2" type="ORF">IOQ59_10125</name>
</gene>
<sequence length="57" mass="6248">MKILGAIVAVCLAIYLFYQAHGMEGIGLARFGYILGAVILIVVTVIIFVPEKHDEQE</sequence>
<proteinExistence type="predicted"/>
<dbReference type="EMBL" id="JADEYS010000009">
    <property type="protein sequence ID" value="MBE9397616.1"/>
    <property type="molecule type" value="Genomic_DNA"/>
</dbReference>
<dbReference type="RefSeq" id="WP_193953172.1">
    <property type="nucleotide sequence ID" value="NZ_JADEYS010000009.1"/>
</dbReference>
<protein>
    <submittedName>
        <fullName evidence="2">Uncharacterized protein</fullName>
    </submittedName>
</protein>
<accession>A0A8J7K6X6</accession>
<name>A0A8J7K6X6_9GAMM</name>
<evidence type="ECO:0000313" key="2">
    <source>
        <dbReference type="EMBL" id="MBE9397616.1"/>
    </source>
</evidence>
<dbReference type="Proteomes" id="UP000640333">
    <property type="component" value="Unassembled WGS sequence"/>
</dbReference>
<feature type="transmembrane region" description="Helical" evidence="1">
    <location>
        <begin position="32"/>
        <end position="49"/>
    </location>
</feature>
<evidence type="ECO:0000256" key="1">
    <source>
        <dbReference type="SAM" id="Phobius"/>
    </source>
</evidence>
<dbReference type="AlphaFoldDB" id="A0A8J7K6X6"/>
<evidence type="ECO:0000313" key="3">
    <source>
        <dbReference type="Proteomes" id="UP000640333"/>
    </source>
</evidence>
<keyword evidence="1" id="KW-0812">Transmembrane</keyword>
<reference evidence="2" key="1">
    <citation type="submission" date="2020-10" db="EMBL/GenBank/DDBJ databases">
        <title>Bacterium isolated from coastal waters sediment.</title>
        <authorList>
            <person name="Chen R.-J."/>
            <person name="Lu D.-C."/>
            <person name="Zhu K.-L."/>
            <person name="Du Z.-J."/>
        </authorList>
    </citation>
    <scope>NUCLEOTIDE SEQUENCE</scope>
    <source>
        <strain evidence="2">N1Y112</strain>
    </source>
</reference>
<keyword evidence="3" id="KW-1185">Reference proteome</keyword>
<comment type="caution">
    <text evidence="2">The sequence shown here is derived from an EMBL/GenBank/DDBJ whole genome shotgun (WGS) entry which is preliminary data.</text>
</comment>
<organism evidence="2 3">
    <name type="scientific">Pontibacterium sinense</name>
    <dbReference type="NCBI Taxonomy" id="2781979"/>
    <lineage>
        <taxon>Bacteria</taxon>
        <taxon>Pseudomonadati</taxon>
        <taxon>Pseudomonadota</taxon>
        <taxon>Gammaproteobacteria</taxon>
        <taxon>Oceanospirillales</taxon>
        <taxon>Oceanospirillaceae</taxon>
        <taxon>Pontibacterium</taxon>
    </lineage>
</organism>